<gene>
    <name evidence="3" type="ORF">GCM10008023_42040</name>
</gene>
<reference evidence="4" key="1">
    <citation type="journal article" date="2019" name="Int. J. Syst. Evol. Microbiol.">
        <title>The Global Catalogue of Microorganisms (GCM) 10K type strain sequencing project: providing services to taxonomists for standard genome sequencing and annotation.</title>
        <authorList>
            <consortium name="The Broad Institute Genomics Platform"/>
            <consortium name="The Broad Institute Genome Sequencing Center for Infectious Disease"/>
            <person name="Wu L."/>
            <person name="Ma J."/>
        </authorList>
    </citation>
    <scope>NUCLEOTIDE SEQUENCE [LARGE SCALE GENOMIC DNA]</scope>
    <source>
        <strain evidence="4">CGMCC 1.8957</strain>
    </source>
</reference>
<evidence type="ECO:0000313" key="4">
    <source>
        <dbReference type="Proteomes" id="UP000652430"/>
    </source>
</evidence>
<evidence type="ECO:0000259" key="2">
    <source>
        <dbReference type="PROSITE" id="PS51737"/>
    </source>
</evidence>
<dbReference type="Gene3D" id="3.90.1750.20">
    <property type="entry name" value="Putative Large Serine Recombinase, Chain B, Domain 2"/>
    <property type="match status" value="1"/>
</dbReference>
<protein>
    <submittedName>
        <fullName evidence="3">Resolvase</fullName>
    </submittedName>
</protein>
<dbReference type="Pfam" id="PF07508">
    <property type="entry name" value="Recombinase"/>
    <property type="match status" value="1"/>
</dbReference>
<comment type="caution">
    <text evidence="3">The sequence shown here is derived from an EMBL/GenBank/DDBJ whole genome shotgun (WGS) entry which is preliminary data.</text>
</comment>
<keyword evidence="4" id="KW-1185">Reference proteome</keyword>
<dbReference type="InterPro" id="IPR011109">
    <property type="entry name" value="DNA_bind_recombinase_dom"/>
</dbReference>
<dbReference type="InterPro" id="IPR036162">
    <property type="entry name" value="Resolvase-like_N_sf"/>
</dbReference>
<dbReference type="InterPro" id="IPR038109">
    <property type="entry name" value="DNA_bind_recomb_sf"/>
</dbReference>
<dbReference type="InterPro" id="IPR050639">
    <property type="entry name" value="SSR_resolvase"/>
</dbReference>
<dbReference type="Pfam" id="PF13408">
    <property type="entry name" value="Zn_ribbon_recom"/>
    <property type="match status" value="1"/>
</dbReference>
<dbReference type="SUPFAM" id="SSF53041">
    <property type="entry name" value="Resolvase-like"/>
    <property type="match status" value="1"/>
</dbReference>
<dbReference type="InterPro" id="IPR006119">
    <property type="entry name" value="Resolv_N"/>
</dbReference>
<dbReference type="RefSeq" id="WP_368855618.1">
    <property type="nucleotide sequence ID" value="NZ_BNAQ01000022.1"/>
</dbReference>
<dbReference type="Pfam" id="PF00239">
    <property type="entry name" value="Resolvase"/>
    <property type="match status" value="1"/>
</dbReference>
<proteinExistence type="predicted"/>
<dbReference type="PROSITE" id="PS51737">
    <property type="entry name" value="RECOMBINASE_DNA_BIND"/>
    <property type="match status" value="1"/>
</dbReference>
<evidence type="ECO:0000313" key="3">
    <source>
        <dbReference type="EMBL" id="GHH26919.1"/>
    </source>
</evidence>
<dbReference type="EMBL" id="BNAQ01000022">
    <property type="protein sequence ID" value="GHH26919.1"/>
    <property type="molecule type" value="Genomic_DNA"/>
</dbReference>
<sequence>MSEPAIAYGRKSFDDPDERTSSVDDQHLFAEAYARSHGFDLLGFYGDDGITGATMERPGLQAALKVLASGKIRILIIEDVDRLGRDAEHIHHMVKLFRLYQVTVHTVSTGRIDDLVFAFKAIIGEQQRMRIAYTTRRGLKGKARRGGVTGGKVLGYRREITGQDAGGRDVDRLVIDDPQSELVQRIFNLYSEGQSLKQICAILNRDGIPSPRARERGKYNAGVWNPTTLSGDPSLGEGILNNEIYIGRRIFNRRIWVEVPNDNRGFSRRPRLNPETEWIINDQPELRIIDQTLWDAVKVRQKEARAARDAKYKLTGNPLGGAKRPAHLLSGLVTCGACEAPFLATGAGRWRCKSHRTGTCTNGSITTRELEERALAGIRDRLLTPEIIGRFAAKLQTELEAMHRANHADRHHVEGELVETRRRIAKLVSRIEEDDDAPRALTVRLKELETIEAGLEIALVKAPEPTVVRLPANYEAVYSRAVAELETHLSSSDGAVARQAIRPIIEKIVVQPGSARGGKRRPIQLYGDLYRMLEFAQSACAPNAQKPRPVRDGAFVIPLVAGTGFEPVTFRL</sequence>
<dbReference type="PANTHER" id="PTHR30461">
    <property type="entry name" value="DNA-INVERTASE FROM LAMBDOID PROPHAGE"/>
    <property type="match status" value="1"/>
</dbReference>
<dbReference type="Gene3D" id="3.40.50.1390">
    <property type="entry name" value="Resolvase, N-terminal catalytic domain"/>
    <property type="match status" value="1"/>
</dbReference>
<name>A0ABQ3LV89_9SPHN</name>
<dbReference type="CDD" id="cd00338">
    <property type="entry name" value="Ser_Recombinase"/>
    <property type="match status" value="1"/>
</dbReference>
<feature type="domain" description="Resolvase/invertase-type recombinase catalytic" evidence="1">
    <location>
        <begin position="4"/>
        <end position="146"/>
    </location>
</feature>
<evidence type="ECO:0000259" key="1">
    <source>
        <dbReference type="PROSITE" id="PS51736"/>
    </source>
</evidence>
<dbReference type="PANTHER" id="PTHR30461:SF23">
    <property type="entry name" value="DNA RECOMBINASE-RELATED"/>
    <property type="match status" value="1"/>
</dbReference>
<dbReference type="Proteomes" id="UP000652430">
    <property type="component" value="Unassembled WGS sequence"/>
</dbReference>
<dbReference type="SMART" id="SM00857">
    <property type="entry name" value="Resolvase"/>
    <property type="match status" value="1"/>
</dbReference>
<dbReference type="InterPro" id="IPR025827">
    <property type="entry name" value="Zn_ribbon_recom_dom"/>
</dbReference>
<accession>A0ABQ3LV89</accession>
<dbReference type="PROSITE" id="PS51736">
    <property type="entry name" value="RECOMBINASES_3"/>
    <property type="match status" value="1"/>
</dbReference>
<organism evidence="3 4">
    <name type="scientific">Sphingomonas glacialis</name>
    <dbReference type="NCBI Taxonomy" id="658225"/>
    <lineage>
        <taxon>Bacteria</taxon>
        <taxon>Pseudomonadati</taxon>
        <taxon>Pseudomonadota</taxon>
        <taxon>Alphaproteobacteria</taxon>
        <taxon>Sphingomonadales</taxon>
        <taxon>Sphingomonadaceae</taxon>
        <taxon>Sphingomonas</taxon>
    </lineage>
</organism>
<feature type="domain" description="Recombinase" evidence="2">
    <location>
        <begin position="165"/>
        <end position="307"/>
    </location>
</feature>